<sequence length="130" mass="15263">MEQFISSKRTRPYFYVALGIVICTGVWLYPCLYSEMQLHSRCDKHRPDFVWKLSSHLFTSIVAREFFSYRLKPVNTFILKYCLWQNLDILLFPSAEAFLFQDLLNLSQIIEKKGGLFRGRRTGSYCASEG</sequence>
<name>A0A4S2MFB6_OPIFE</name>
<evidence type="ECO:0000313" key="3">
    <source>
        <dbReference type="Proteomes" id="UP000308267"/>
    </source>
</evidence>
<accession>A0A4S2MFB6</accession>
<dbReference type="EMBL" id="SJOL01000706">
    <property type="protein sequence ID" value="TGZ75456.1"/>
    <property type="molecule type" value="Genomic_DNA"/>
</dbReference>
<feature type="transmembrane region" description="Helical" evidence="1">
    <location>
        <begin position="12"/>
        <end position="29"/>
    </location>
</feature>
<keyword evidence="1" id="KW-0472">Membrane</keyword>
<keyword evidence="1" id="KW-0812">Transmembrane</keyword>
<evidence type="ECO:0000313" key="2">
    <source>
        <dbReference type="EMBL" id="TGZ75456.1"/>
    </source>
</evidence>
<organism evidence="2 3">
    <name type="scientific">Opisthorchis felineus</name>
    <dbReference type="NCBI Taxonomy" id="147828"/>
    <lineage>
        <taxon>Eukaryota</taxon>
        <taxon>Metazoa</taxon>
        <taxon>Spiralia</taxon>
        <taxon>Lophotrochozoa</taxon>
        <taxon>Platyhelminthes</taxon>
        <taxon>Trematoda</taxon>
        <taxon>Digenea</taxon>
        <taxon>Opisthorchiida</taxon>
        <taxon>Opisthorchiata</taxon>
        <taxon>Opisthorchiidae</taxon>
        <taxon>Opisthorchis</taxon>
    </lineage>
</organism>
<keyword evidence="3" id="KW-1185">Reference proteome</keyword>
<comment type="caution">
    <text evidence="2">The sequence shown here is derived from an EMBL/GenBank/DDBJ whole genome shotgun (WGS) entry which is preliminary data.</text>
</comment>
<protein>
    <submittedName>
        <fullName evidence="2">Uncharacterized protein</fullName>
    </submittedName>
</protein>
<dbReference type="AlphaFoldDB" id="A0A4S2MFB6"/>
<evidence type="ECO:0000256" key="1">
    <source>
        <dbReference type="SAM" id="Phobius"/>
    </source>
</evidence>
<gene>
    <name evidence="2" type="ORF">CRM22_000365</name>
</gene>
<reference evidence="2 3" key="1">
    <citation type="journal article" date="2019" name="BMC Genomics">
        <title>New insights from Opisthorchis felineus genome: update on genomics of the epidemiologically important liver flukes.</title>
        <authorList>
            <person name="Ershov N.I."/>
            <person name="Mordvinov V.A."/>
            <person name="Prokhortchouk E.B."/>
            <person name="Pakharukova M.Y."/>
            <person name="Gunbin K.V."/>
            <person name="Ustyantsev K."/>
            <person name="Genaev M.A."/>
            <person name="Blinov A.G."/>
            <person name="Mazur A."/>
            <person name="Boulygina E."/>
            <person name="Tsygankova S."/>
            <person name="Khrameeva E."/>
            <person name="Chekanov N."/>
            <person name="Fan G."/>
            <person name="Xiao A."/>
            <person name="Zhang H."/>
            <person name="Xu X."/>
            <person name="Yang H."/>
            <person name="Solovyev V."/>
            <person name="Lee S.M."/>
            <person name="Liu X."/>
            <person name="Afonnikov D.A."/>
            <person name="Skryabin K.G."/>
        </authorList>
    </citation>
    <scope>NUCLEOTIDE SEQUENCE [LARGE SCALE GENOMIC DNA]</scope>
    <source>
        <strain evidence="2">AK-0245</strain>
        <tissue evidence="2">Whole organism</tissue>
    </source>
</reference>
<keyword evidence="1" id="KW-1133">Transmembrane helix</keyword>
<dbReference type="Proteomes" id="UP000308267">
    <property type="component" value="Unassembled WGS sequence"/>
</dbReference>
<proteinExistence type="predicted"/>